<evidence type="ECO:0000313" key="6">
    <source>
        <dbReference type="EMBL" id="MDN4012433.1"/>
    </source>
</evidence>
<dbReference type="EMBL" id="JAUHGV010000007">
    <property type="protein sequence ID" value="MDN4012433.1"/>
    <property type="molecule type" value="Genomic_DNA"/>
</dbReference>
<keyword evidence="5" id="KW-0119">Carbohydrate metabolism</keyword>
<keyword evidence="4" id="KW-0460">Magnesium</keyword>
<comment type="cofactor">
    <cofactor evidence="1">
        <name>Mg(2+)</name>
        <dbReference type="ChEBI" id="CHEBI:18420"/>
    </cofactor>
</comment>
<dbReference type="PANTHER" id="PTHR31609">
    <property type="entry name" value="YDJC DEACETYLASE FAMILY MEMBER"/>
    <property type="match status" value="1"/>
</dbReference>
<reference evidence="6" key="1">
    <citation type="submission" date="2023-06" db="EMBL/GenBank/DDBJ databases">
        <title>Two Chryseobacterium gambrini strains from China.</title>
        <authorList>
            <person name="Zeng J."/>
            <person name="Wu Y."/>
        </authorList>
    </citation>
    <scope>NUCLEOTIDE SEQUENCE</scope>
    <source>
        <strain evidence="6">SQ219</strain>
    </source>
</reference>
<dbReference type="Pfam" id="PF04794">
    <property type="entry name" value="YdjC"/>
    <property type="match status" value="1"/>
</dbReference>
<dbReference type="SUPFAM" id="SSF88713">
    <property type="entry name" value="Glycoside hydrolase/deacetylase"/>
    <property type="match status" value="1"/>
</dbReference>
<organism evidence="6 7">
    <name type="scientific">Chryseobacterium gambrini</name>
    <dbReference type="NCBI Taxonomy" id="373672"/>
    <lineage>
        <taxon>Bacteria</taxon>
        <taxon>Pseudomonadati</taxon>
        <taxon>Bacteroidota</taxon>
        <taxon>Flavobacteriia</taxon>
        <taxon>Flavobacteriales</taxon>
        <taxon>Weeksellaceae</taxon>
        <taxon>Chryseobacterium group</taxon>
        <taxon>Chryseobacterium</taxon>
    </lineage>
</organism>
<evidence type="ECO:0000256" key="2">
    <source>
        <dbReference type="ARBA" id="ARBA00022723"/>
    </source>
</evidence>
<dbReference type="GO" id="GO:0005975">
    <property type="term" value="P:carbohydrate metabolic process"/>
    <property type="evidence" value="ECO:0007669"/>
    <property type="project" value="InterPro"/>
</dbReference>
<dbReference type="GO" id="GO:0016787">
    <property type="term" value="F:hydrolase activity"/>
    <property type="evidence" value="ECO:0007669"/>
    <property type="project" value="UniProtKB-KW"/>
</dbReference>
<protein>
    <submittedName>
        <fullName evidence="6">ChbG/HpnK family deacetylase</fullName>
    </submittedName>
</protein>
<proteinExistence type="predicted"/>
<evidence type="ECO:0000256" key="3">
    <source>
        <dbReference type="ARBA" id="ARBA00022801"/>
    </source>
</evidence>
<dbReference type="Gene3D" id="3.20.20.370">
    <property type="entry name" value="Glycoside hydrolase/deacetylase"/>
    <property type="match status" value="1"/>
</dbReference>
<evidence type="ECO:0000313" key="7">
    <source>
        <dbReference type="Proteomes" id="UP001225933"/>
    </source>
</evidence>
<gene>
    <name evidence="6" type="ORF">QX233_08190</name>
</gene>
<evidence type="ECO:0000256" key="5">
    <source>
        <dbReference type="ARBA" id="ARBA00023277"/>
    </source>
</evidence>
<accession>A0AAJ1R2H7</accession>
<dbReference type="PANTHER" id="PTHR31609:SF1">
    <property type="entry name" value="CARBOHYDRATE DEACETYLASE"/>
    <property type="match status" value="1"/>
</dbReference>
<dbReference type="RefSeq" id="WP_214588265.1">
    <property type="nucleotide sequence ID" value="NZ_JAUHGV010000007.1"/>
</dbReference>
<evidence type="ECO:0000256" key="4">
    <source>
        <dbReference type="ARBA" id="ARBA00022842"/>
    </source>
</evidence>
<comment type="caution">
    <text evidence="6">The sequence shown here is derived from an EMBL/GenBank/DDBJ whole genome shotgun (WGS) entry which is preliminary data.</text>
</comment>
<name>A0AAJ1R2H7_9FLAO</name>
<dbReference type="GO" id="GO:0019213">
    <property type="term" value="F:deacetylase activity"/>
    <property type="evidence" value="ECO:0007669"/>
    <property type="project" value="TreeGrafter"/>
</dbReference>
<dbReference type="InterPro" id="IPR006879">
    <property type="entry name" value="YdjC-like"/>
</dbReference>
<sequence length="272" mass="31352">MKKKIIINADDLGFSLGVNEAIKNAHLDGYLSHASLMCNTDFFNHALKEIIPVCPDLKIGLHVNLTCGKALYEGNVLAKDGKLNSSFVKLLLMPKKKKVLDALEHEIESQLLEAKKNNIFLNHIDGHEHIHIIPSINKIVKKLAKKHSIKRIREINENIITSSKFNLRTASLANIIKLLLLRFLSLFNDNKNEIKFYSILNTCEINEENLFNYLEKGNDDHIEIMLHPGIIEMDKNYNGLDKRFINFLRSDFRTQEYNVCFNNKFENYEAMV</sequence>
<keyword evidence="2" id="KW-0479">Metal-binding</keyword>
<keyword evidence="3" id="KW-0378">Hydrolase</keyword>
<dbReference type="Proteomes" id="UP001225933">
    <property type="component" value="Unassembled WGS sequence"/>
</dbReference>
<dbReference type="InterPro" id="IPR011330">
    <property type="entry name" value="Glyco_hydro/deAcase_b/a-brl"/>
</dbReference>
<evidence type="ECO:0000256" key="1">
    <source>
        <dbReference type="ARBA" id="ARBA00001946"/>
    </source>
</evidence>
<dbReference type="GO" id="GO:0046872">
    <property type="term" value="F:metal ion binding"/>
    <property type="evidence" value="ECO:0007669"/>
    <property type="project" value="UniProtKB-KW"/>
</dbReference>
<dbReference type="AlphaFoldDB" id="A0AAJ1R2H7"/>